<dbReference type="PANTHER" id="PTHR30461:SF23">
    <property type="entry name" value="DNA RECOMBINASE-RELATED"/>
    <property type="match status" value="1"/>
</dbReference>
<reference evidence="4 5" key="1">
    <citation type="submission" date="2016-01" db="EMBL/GenBank/DDBJ databases">
        <title>High potential of lignocellulose degradation of a new Verrucomicrobia species.</title>
        <authorList>
            <person name="Wang Y."/>
            <person name="Shi Y."/>
            <person name="Qiu Z."/>
            <person name="Liu S."/>
            <person name="Yang H."/>
        </authorList>
    </citation>
    <scope>NUCLEOTIDE SEQUENCE [LARGE SCALE GENOMIC DNA]</scope>
    <source>
        <strain evidence="4 5">TSB47</strain>
    </source>
</reference>
<dbReference type="InterPro" id="IPR025827">
    <property type="entry name" value="Zn_ribbon_recom_dom"/>
</dbReference>
<evidence type="ECO:0000259" key="2">
    <source>
        <dbReference type="PROSITE" id="PS51736"/>
    </source>
</evidence>
<keyword evidence="5" id="KW-1185">Reference proteome</keyword>
<evidence type="ECO:0000259" key="3">
    <source>
        <dbReference type="PROSITE" id="PS51737"/>
    </source>
</evidence>
<protein>
    <recommendedName>
        <fullName evidence="6">Resolvase</fullName>
    </recommendedName>
</protein>
<proteinExistence type="predicted"/>
<dbReference type="Gene3D" id="3.40.50.1390">
    <property type="entry name" value="Resolvase, N-terminal catalytic domain"/>
    <property type="match status" value="1"/>
</dbReference>
<dbReference type="InterPro" id="IPR011109">
    <property type="entry name" value="DNA_bind_recombinase_dom"/>
</dbReference>
<feature type="coiled-coil region" evidence="1">
    <location>
        <begin position="376"/>
        <end position="407"/>
    </location>
</feature>
<dbReference type="CDD" id="cd00338">
    <property type="entry name" value="Ser_Recombinase"/>
    <property type="match status" value="1"/>
</dbReference>
<gene>
    <name evidence="4" type="ORF">AW736_24225</name>
</gene>
<dbReference type="GO" id="GO:0000150">
    <property type="term" value="F:DNA strand exchange activity"/>
    <property type="evidence" value="ECO:0007669"/>
    <property type="project" value="InterPro"/>
</dbReference>
<accession>A0A178IBZ6</accession>
<dbReference type="SUPFAM" id="SSF53041">
    <property type="entry name" value="Resolvase-like"/>
    <property type="match status" value="1"/>
</dbReference>
<dbReference type="Pfam" id="PF07508">
    <property type="entry name" value="Recombinase"/>
    <property type="match status" value="1"/>
</dbReference>
<dbReference type="EMBL" id="LRRQ01000183">
    <property type="protein sequence ID" value="OAM87141.1"/>
    <property type="molecule type" value="Genomic_DNA"/>
</dbReference>
<dbReference type="InterPro" id="IPR006119">
    <property type="entry name" value="Resolv_N"/>
</dbReference>
<evidence type="ECO:0000256" key="1">
    <source>
        <dbReference type="SAM" id="Coils"/>
    </source>
</evidence>
<feature type="domain" description="Recombinase" evidence="3">
    <location>
        <begin position="105"/>
        <end position="225"/>
    </location>
</feature>
<dbReference type="GO" id="GO:0003677">
    <property type="term" value="F:DNA binding"/>
    <property type="evidence" value="ECO:0007669"/>
    <property type="project" value="InterPro"/>
</dbReference>
<name>A0A178IBZ6_9BACT</name>
<organism evidence="4 5">
    <name type="scientific">Termitidicoccus mucosus</name>
    <dbReference type="NCBI Taxonomy" id="1184151"/>
    <lineage>
        <taxon>Bacteria</taxon>
        <taxon>Pseudomonadati</taxon>
        <taxon>Verrucomicrobiota</taxon>
        <taxon>Opitutia</taxon>
        <taxon>Opitutales</taxon>
        <taxon>Opitutaceae</taxon>
        <taxon>Termitidicoccus</taxon>
    </lineage>
</organism>
<dbReference type="InterPro" id="IPR036162">
    <property type="entry name" value="Resolvase-like_N_sf"/>
</dbReference>
<dbReference type="Proteomes" id="UP000078486">
    <property type="component" value="Unassembled WGS sequence"/>
</dbReference>
<sequence>MDRPGIRALKRMIEAGEVKVVLVFKLERLSRNMDEWGPFRAFLQKHGCRLESATESISEVEPEGRLKNNIMMSVAEFERLNTAKKTRIKMREQAKRGYWNGGLVPYGYAYDKNTQALQPHPTEAPVLQRIFQEAAKLMSLTDIANALNADGLRTKERVVQRKDGKTETIGRRLFRSDGLRLIIQNPIYRGAVRFEGQEFTGKHEGLVSAEIWEKANAAAADIQERPGQLDHPSFQARDVHNHLFKGIAFCAACGRALVPSDSGKRNASGGKYRYYTCSAVLKEKHTAQCTVGRLSADALEKAVVTVLGEVAKHPSIIKEMVEVSRSTRRKDTAVLQSEVEKQKQSLASVEKQLDNCAIAISKGGVDVLGDALVRRASDLREQRRRLLVELERTRQELTASNALVLEEQHIRKNLERFREVLPKLTPSEQKEMIQLFIERIDVRRATEAGGKKVGSREGAQSADRLMEIRVKLHSAELAQGLEAQKQGHRMPVGQSSNLRGLSLDARVDFKNAMRGEITIIAPFRQSVRLDARVRTVAVNKPAVEHPVIRAQKWQRMLTTGDVPNRLALAKRVGVDPGMVTRVLKLVHLAPSIQEYLAGLKTANEAWHFSIKVLGEIADQPIEKQEQAFARLVAQFNNREERNQALSKMVAITHGHIPKWSAGPKFTAG</sequence>
<comment type="caution">
    <text evidence="4">The sequence shown here is derived from an EMBL/GenBank/DDBJ whole genome shotgun (WGS) entry which is preliminary data.</text>
</comment>
<dbReference type="Pfam" id="PF13408">
    <property type="entry name" value="Zn_ribbon_recom"/>
    <property type="match status" value="1"/>
</dbReference>
<dbReference type="Gene3D" id="3.90.1750.20">
    <property type="entry name" value="Putative Large Serine Recombinase, Chain B, Domain 2"/>
    <property type="match status" value="1"/>
</dbReference>
<dbReference type="AlphaFoldDB" id="A0A178IBZ6"/>
<dbReference type="InterPro" id="IPR050639">
    <property type="entry name" value="SSR_resolvase"/>
</dbReference>
<feature type="domain" description="Resolvase/invertase-type recombinase catalytic" evidence="2">
    <location>
        <begin position="1"/>
        <end position="97"/>
    </location>
</feature>
<dbReference type="PROSITE" id="PS51736">
    <property type="entry name" value="RECOMBINASES_3"/>
    <property type="match status" value="1"/>
</dbReference>
<dbReference type="SMART" id="SM00857">
    <property type="entry name" value="Resolvase"/>
    <property type="match status" value="1"/>
</dbReference>
<dbReference type="Pfam" id="PF00239">
    <property type="entry name" value="Resolvase"/>
    <property type="match status" value="1"/>
</dbReference>
<dbReference type="STRING" id="1184151.AW736_24225"/>
<dbReference type="SUPFAM" id="SSF109709">
    <property type="entry name" value="KorB DNA-binding domain-like"/>
    <property type="match status" value="1"/>
</dbReference>
<dbReference type="PANTHER" id="PTHR30461">
    <property type="entry name" value="DNA-INVERTASE FROM LAMBDOID PROPHAGE"/>
    <property type="match status" value="1"/>
</dbReference>
<evidence type="ECO:0000313" key="5">
    <source>
        <dbReference type="Proteomes" id="UP000078486"/>
    </source>
</evidence>
<evidence type="ECO:0000313" key="4">
    <source>
        <dbReference type="EMBL" id="OAM87141.1"/>
    </source>
</evidence>
<dbReference type="Gene3D" id="1.10.10.2830">
    <property type="match status" value="1"/>
</dbReference>
<dbReference type="PROSITE" id="PS51737">
    <property type="entry name" value="RECOMBINASE_DNA_BIND"/>
    <property type="match status" value="1"/>
</dbReference>
<dbReference type="InterPro" id="IPR038109">
    <property type="entry name" value="DNA_bind_recomb_sf"/>
</dbReference>
<keyword evidence="1" id="KW-0175">Coiled coil</keyword>
<evidence type="ECO:0008006" key="6">
    <source>
        <dbReference type="Google" id="ProtNLM"/>
    </source>
</evidence>